<dbReference type="OrthoDB" id="769662at2"/>
<dbReference type="Gene3D" id="1.10.10.10">
    <property type="entry name" value="Winged helix-like DNA-binding domain superfamily/Winged helix DNA-binding domain"/>
    <property type="match status" value="1"/>
</dbReference>
<dbReference type="PANTHER" id="PTHR33204">
    <property type="entry name" value="TRANSCRIPTIONAL REGULATOR, MARR FAMILY"/>
    <property type="match status" value="1"/>
</dbReference>
<gene>
    <name evidence="5" type="ORF">EWM59_19735</name>
</gene>
<evidence type="ECO:0000259" key="4">
    <source>
        <dbReference type="PROSITE" id="PS51118"/>
    </source>
</evidence>
<dbReference type="Pfam" id="PF01638">
    <property type="entry name" value="HxlR"/>
    <property type="match status" value="1"/>
</dbReference>
<name>A0A4Q5LWE8_9BACT</name>
<dbReference type="InterPro" id="IPR002577">
    <property type="entry name" value="HTH_HxlR"/>
</dbReference>
<dbReference type="GO" id="GO:0003677">
    <property type="term" value="F:DNA binding"/>
    <property type="evidence" value="ECO:0007669"/>
    <property type="project" value="UniProtKB-KW"/>
</dbReference>
<evidence type="ECO:0000256" key="3">
    <source>
        <dbReference type="ARBA" id="ARBA00023163"/>
    </source>
</evidence>
<protein>
    <submittedName>
        <fullName evidence="5">Transcriptional regulator</fullName>
    </submittedName>
</protein>
<dbReference type="Proteomes" id="UP000293162">
    <property type="component" value="Unassembled WGS sequence"/>
</dbReference>
<dbReference type="SUPFAM" id="SSF46785">
    <property type="entry name" value="Winged helix' DNA-binding domain"/>
    <property type="match status" value="1"/>
</dbReference>
<feature type="domain" description="HTH hxlR-type" evidence="4">
    <location>
        <begin position="2"/>
        <end position="100"/>
    </location>
</feature>
<evidence type="ECO:0000313" key="5">
    <source>
        <dbReference type="EMBL" id="RYU93915.1"/>
    </source>
</evidence>
<keyword evidence="1" id="KW-0805">Transcription regulation</keyword>
<comment type="caution">
    <text evidence="5">The sequence shown here is derived from an EMBL/GenBank/DDBJ whole genome shotgun (WGS) entry which is preliminary data.</text>
</comment>
<reference evidence="5 6" key="1">
    <citation type="submission" date="2019-02" db="EMBL/GenBank/DDBJ databases">
        <title>Bacterial novel species Emticicia sp. 17J42-9 isolated from soil.</title>
        <authorList>
            <person name="Jung H.-Y."/>
        </authorList>
    </citation>
    <scope>NUCLEOTIDE SEQUENCE [LARGE SCALE GENOMIC DNA]</scope>
    <source>
        <strain evidence="5 6">17J42-9</strain>
    </source>
</reference>
<organism evidence="5 6">
    <name type="scientific">Emticicia agri</name>
    <dbReference type="NCBI Taxonomy" id="2492393"/>
    <lineage>
        <taxon>Bacteria</taxon>
        <taxon>Pseudomonadati</taxon>
        <taxon>Bacteroidota</taxon>
        <taxon>Cytophagia</taxon>
        <taxon>Cytophagales</taxon>
        <taxon>Leadbetterellaceae</taxon>
        <taxon>Emticicia</taxon>
    </lineage>
</organism>
<dbReference type="InterPro" id="IPR036388">
    <property type="entry name" value="WH-like_DNA-bd_sf"/>
</dbReference>
<accession>A0A4Q5LWE8</accession>
<keyword evidence="6" id="KW-1185">Reference proteome</keyword>
<dbReference type="EMBL" id="SEWF01000035">
    <property type="protein sequence ID" value="RYU93915.1"/>
    <property type="molecule type" value="Genomic_DNA"/>
</dbReference>
<sequence>MVAVQDAMDILSGKWKIMIIGSLSFGKKRFMELIRDVTGIGAKMLSKELKDLEDNDLVKRTVYDTKPVTVEYELTEYGHTLKEVIGSIAQWGSEHRKRIFGK</sequence>
<proteinExistence type="predicted"/>
<evidence type="ECO:0000256" key="1">
    <source>
        <dbReference type="ARBA" id="ARBA00023015"/>
    </source>
</evidence>
<dbReference type="InterPro" id="IPR036390">
    <property type="entry name" value="WH_DNA-bd_sf"/>
</dbReference>
<evidence type="ECO:0000256" key="2">
    <source>
        <dbReference type="ARBA" id="ARBA00023125"/>
    </source>
</evidence>
<dbReference type="AlphaFoldDB" id="A0A4Q5LWE8"/>
<keyword evidence="2" id="KW-0238">DNA-binding</keyword>
<dbReference type="PROSITE" id="PS51118">
    <property type="entry name" value="HTH_HXLR"/>
    <property type="match status" value="1"/>
</dbReference>
<keyword evidence="3" id="KW-0804">Transcription</keyword>
<evidence type="ECO:0000313" key="6">
    <source>
        <dbReference type="Proteomes" id="UP000293162"/>
    </source>
</evidence>